<dbReference type="AlphaFoldDB" id="A0AAV7V011"/>
<protein>
    <submittedName>
        <fullName evidence="2">Uncharacterized protein</fullName>
    </submittedName>
</protein>
<evidence type="ECO:0000313" key="3">
    <source>
        <dbReference type="Proteomes" id="UP001066276"/>
    </source>
</evidence>
<proteinExistence type="predicted"/>
<feature type="region of interest" description="Disordered" evidence="1">
    <location>
        <begin position="53"/>
        <end position="89"/>
    </location>
</feature>
<keyword evidence="3" id="KW-1185">Reference proteome</keyword>
<evidence type="ECO:0000256" key="1">
    <source>
        <dbReference type="SAM" id="MobiDB-lite"/>
    </source>
</evidence>
<evidence type="ECO:0000313" key="2">
    <source>
        <dbReference type="EMBL" id="KAJ1194503.1"/>
    </source>
</evidence>
<organism evidence="2 3">
    <name type="scientific">Pleurodeles waltl</name>
    <name type="common">Iberian ribbed newt</name>
    <dbReference type="NCBI Taxonomy" id="8319"/>
    <lineage>
        <taxon>Eukaryota</taxon>
        <taxon>Metazoa</taxon>
        <taxon>Chordata</taxon>
        <taxon>Craniata</taxon>
        <taxon>Vertebrata</taxon>
        <taxon>Euteleostomi</taxon>
        <taxon>Amphibia</taxon>
        <taxon>Batrachia</taxon>
        <taxon>Caudata</taxon>
        <taxon>Salamandroidea</taxon>
        <taxon>Salamandridae</taxon>
        <taxon>Pleurodelinae</taxon>
        <taxon>Pleurodeles</taxon>
    </lineage>
</organism>
<dbReference type="Proteomes" id="UP001066276">
    <property type="component" value="Chromosome 2_2"/>
</dbReference>
<dbReference type="EMBL" id="JANPWB010000004">
    <property type="protein sequence ID" value="KAJ1194503.1"/>
    <property type="molecule type" value="Genomic_DNA"/>
</dbReference>
<reference evidence="2" key="1">
    <citation type="journal article" date="2022" name="bioRxiv">
        <title>Sequencing and chromosome-scale assembly of the giantPleurodeles waltlgenome.</title>
        <authorList>
            <person name="Brown T."/>
            <person name="Elewa A."/>
            <person name="Iarovenko S."/>
            <person name="Subramanian E."/>
            <person name="Araus A.J."/>
            <person name="Petzold A."/>
            <person name="Susuki M."/>
            <person name="Suzuki K.-i.T."/>
            <person name="Hayashi T."/>
            <person name="Toyoda A."/>
            <person name="Oliveira C."/>
            <person name="Osipova E."/>
            <person name="Leigh N.D."/>
            <person name="Simon A."/>
            <person name="Yun M.H."/>
        </authorList>
    </citation>
    <scope>NUCLEOTIDE SEQUENCE</scope>
    <source>
        <strain evidence="2">20211129_DDA</strain>
        <tissue evidence="2">Liver</tissue>
    </source>
</reference>
<name>A0AAV7V011_PLEWA</name>
<sequence>MAPKRARSAAKHLTVATQEIQDGVDPTAQRQFMRLWTAAQQHGMEWALRRVEDGPGAVKGDNSSKKPPKRARQAPARFREASADSGEIS</sequence>
<accession>A0AAV7V011</accession>
<gene>
    <name evidence="2" type="ORF">NDU88_003791</name>
</gene>
<comment type="caution">
    <text evidence="2">The sequence shown here is derived from an EMBL/GenBank/DDBJ whole genome shotgun (WGS) entry which is preliminary data.</text>
</comment>